<dbReference type="GO" id="GO:0005829">
    <property type="term" value="C:cytosol"/>
    <property type="evidence" value="ECO:0007669"/>
    <property type="project" value="TreeGrafter"/>
</dbReference>
<proteinExistence type="predicted"/>
<dbReference type="RefSeq" id="WP_118991051.1">
    <property type="nucleotide sequence ID" value="NZ_CP023434.1"/>
</dbReference>
<sequence length="361" mass="40305">MSHVNPHVLPHFDPSKGLEIGIYSLGEWLPNPHTGKRIPASQRIQEIVEMAVYAEEAGLDIFQLGESHQKHFLAQAHMTILAAIAQATHRIKLSSGATIISTSDPVRVFEDAATIDLLSKGRMEIVAGRASRVGLFELLGYNLADYEALFEEKFALLLEINENERVTWEGKFRAPLHKAEVLPRPENDTGGLPIWRALGGSMESAAKAGTMGVPIYQAHLGGAAEVYGHRIQLFRDMAEANGYDSKHIPVSTSGFLYAREDTLEAYRAYYPHINESMKLTNGQGFNKRAFAQGQDMRSIINVGDPQLIIDKILYQHELYNHQRYTAQIDFGGVPLDEIKRTIDILGEQIVPEVKKYTARKD</sequence>
<organism evidence="4 5">
    <name type="scientific">Suicoccus acidiformans</name>
    <dbReference type="NCBI Taxonomy" id="2036206"/>
    <lineage>
        <taxon>Bacteria</taxon>
        <taxon>Bacillati</taxon>
        <taxon>Bacillota</taxon>
        <taxon>Bacilli</taxon>
        <taxon>Lactobacillales</taxon>
        <taxon>Aerococcaceae</taxon>
        <taxon>Suicoccus</taxon>
    </lineage>
</organism>
<dbReference type="InterPro" id="IPR036661">
    <property type="entry name" value="Luciferase-like_sf"/>
</dbReference>
<evidence type="ECO:0000313" key="5">
    <source>
        <dbReference type="Proteomes" id="UP000263232"/>
    </source>
</evidence>
<dbReference type="Proteomes" id="UP000263232">
    <property type="component" value="Chromosome"/>
</dbReference>
<dbReference type="InterPro" id="IPR011251">
    <property type="entry name" value="Luciferase-like_dom"/>
</dbReference>
<protein>
    <submittedName>
        <fullName evidence="4">LLM class flavin-dependent oxidoreductase</fullName>
    </submittedName>
</protein>
<keyword evidence="5" id="KW-1185">Reference proteome</keyword>
<dbReference type="OrthoDB" id="9776438at2"/>
<dbReference type="Gene3D" id="3.20.20.30">
    <property type="entry name" value="Luciferase-like domain"/>
    <property type="match status" value="1"/>
</dbReference>
<keyword evidence="1" id="KW-0560">Oxidoreductase</keyword>
<reference evidence="4 5" key="1">
    <citation type="submission" date="2017-09" db="EMBL/GenBank/DDBJ databases">
        <title>Complete genome sequence of Oxytococcus suis strain ZY16052.</title>
        <authorList>
            <person name="Li F."/>
        </authorList>
    </citation>
    <scope>NUCLEOTIDE SEQUENCE [LARGE SCALE GENOMIC DNA]</scope>
    <source>
        <strain evidence="4 5">ZY16052</strain>
    </source>
</reference>
<dbReference type="SUPFAM" id="SSF51679">
    <property type="entry name" value="Bacterial luciferase-like"/>
    <property type="match status" value="1"/>
</dbReference>
<dbReference type="PANTHER" id="PTHR30137">
    <property type="entry name" value="LUCIFERASE-LIKE MONOOXYGENASE"/>
    <property type="match status" value="1"/>
</dbReference>
<evidence type="ECO:0000256" key="2">
    <source>
        <dbReference type="ARBA" id="ARBA00023033"/>
    </source>
</evidence>
<dbReference type="InterPro" id="IPR050766">
    <property type="entry name" value="Bact_Lucif_Oxidored"/>
</dbReference>
<dbReference type="GO" id="GO:0016705">
    <property type="term" value="F:oxidoreductase activity, acting on paired donors, with incorporation or reduction of molecular oxygen"/>
    <property type="evidence" value="ECO:0007669"/>
    <property type="project" value="InterPro"/>
</dbReference>
<dbReference type="EMBL" id="CP023434">
    <property type="protein sequence ID" value="AXY26155.1"/>
    <property type="molecule type" value="Genomic_DNA"/>
</dbReference>
<evidence type="ECO:0000313" key="4">
    <source>
        <dbReference type="EMBL" id="AXY26155.1"/>
    </source>
</evidence>
<dbReference type="KEGG" id="abae:CL176_09165"/>
<keyword evidence="2" id="KW-0503">Monooxygenase</keyword>
<dbReference type="PANTHER" id="PTHR30137:SF8">
    <property type="entry name" value="BLR5498 PROTEIN"/>
    <property type="match status" value="1"/>
</dbReference>
<dbReference type="AlphaFoldDB" id="A0A347WM48"/>
<name>A0A347WM48_9LACT</name>
<evidence type="ECO:0000256" key="1">
    <source>
        <dbReference type="ARBA" id="ARBA00023002"/>
    </source>
</evidence>
<feature type="domain" description="Luciferase-like" evidence="3">
    <location>
        <begin position="31"/>
        <end position="318"/>
    </location>
</feature>
<dbReference type="GO" id="GO:0004497">
    <property type="term" value="F:monooxygenase activity"/>
    <property type="evidence" value="ECO:0007669"/>
    <property type="project" value="UniProtKB-KW"/>
</dbReference>
<gene>
    <name evidence="4" type="ORF">CL176_09165</name>
</gene>
<dbReference type="Pfam" id="PF00296">
    <property type="entry name" value="Bac_luciferase"/>
    <property type="match status" value="1"/>
</dbReference>
<accession>A0A347WM48</accession>
<evidence type="ECO:0000259" key="3">
    <source>
        <dbReference type="Pfam" id="PF00296"/>
    </source>
</evidence>